<gene>
    <name evidence="1" type="ORF">GCM10010991_02380</name>
</gene>
<dbReference type="AlphaFoldDB" id="A0A917YGW3"/>
<evidence type="ECO:0000313" key="2">
    <source>
        <dbReference type="Proteomes" id="UP000598196"/>
    </source>
</evidence>
<dbReference type="Proteomes" id="UP000598196">
    <property type="component" value="Unassembled WGS sequence"/>
</dbReference>
<organism evidence="1 2">
    <name type="scientific">Gemmobacter aquaticus</name>
    <dbReference type="NCBI Taxonomy" id="490185"/>
    <lineage>
        <taxon>Bacteria</taxon>
        <taxon>Pseudomonadati</taxon>
        <taxon>Pseudomonadota</taxon>
        <taxon>Alphaproteobacteria</taxon>
        <taxon>Rhodobacterales</taxon>
        <taxon>Paracoccaceae</taxon>
        <taxon>Gemmobacter</taxon>
    </lineage>
</organism>
<keyword evidence="2" id="KW-1185">Reference proteome</keyword>
<dbReference type="Gene3D" id="3.50.50.60">
    <property type="entry name" value="FAD/NAD(P)-binding domain"/>
    <property type="match status" value="1"/>
</dbReference>
<dbReference type="EMBL" id="BMLP01000001">
    <property type="protein sequence ID" value="GGO24226.1"/>
    <property type="molecule type" value="Genomic_DNA"/>
</dbReference>
<reference evidence="1 2" key="1">
    <citation type="journal article" date="2014" name="Int. J. Syst. Evol. Microbiol.">
        <title>Complete genome sequence of Corynebacterium casei LMG S-19264T (=DSM 44701T), isolated from a smear-ripened cheese.</title>
        <authorList>
            <consortium name="US DOE Joint Genome Institute (JGI-PGF)"/>
            <person name="Walter F."/>
            <person name="Albersmeier A."/>
            <person name="Kalinowski J."/>
            <person name="Ruckert C."/>
        </authorList>
    </citation>
    <scope>NUCLEOTIDE SEQUENCE [LARGE SCALE GENOMIC DNA]</scope>
    <source>
        <strain evidence="1 2">CGMCC 1.7029</strain>
    </source>
</reference>
<sequence length="96" mass="10529">MLAAMARGARSRIAPHVIEIRGRSGMNAENIDHDNGAEYTVRARYLYGCDRGQAVLNLMGIAINRRRSARSCLAGAQFHRTIVRGTIVPRPARVVG</sequence>
<name>A0A917YGW3_9RHOB</name>
<comment type="caution">
    <text evidence="1">The sequence shown here is derived from an EMBL/GenBank/DDBJ whole genome shotgun (WGS) entry which is preliminary data.</text>
</comment>
<evidence type="ECO:0000313" key="1">
    <source>
        <dbReference type="EMBL" id="GGO24226.1"/>
    </source>
</evidence>
<protein>
    <submittedName>
        <fullName evidence="1">Uncharacterized protein</fullName>
    </submittedName>
</protein>
<accession>A0A917YGW3</accession>
<dbReference type="InterPro" id="IPR036188">
    <property type="entry name" value="FAD/NAD-bd_sf"/>
</dbReference>
<proteinExistence type="predicted"/>